<dbReference type="InterPro" id="IPR036641">
    <property type="entry name" value="HPT_dom_sf"/>
</dbReference>
<evidence type="ECO:0000313" key="2">
    <source>
        <dbReference type="Proteomes" id="UP000639775"/>
    </source>
</evidence>
<keyword evidence="2" id="KW-1185">Reference proteome</keyword>
<dbReference type="Proteomes" id="UP000639775">
    <property type="component" value="Unassembled WGS sequence"/>
</dbReference>
<dbReference type="EMBL" id="JAAORB010000007">
    <property type="protein sequence ID" value="NHQ74018.1"/>
    <property type="molecule type" value="Genomic_DNA"/>
</dbReference>
<sequence>MTTWGEILEHVTLLRQDEAVRLDATRLETLVAQLGATGAEDVICRALEELAARLSHTERCYREARSDDMRRSARSLIAISDQIGMQKLAQVAGDVTDCVDRGDRIALAATLARLLRIGERSLGEMWDIQDLRI</sequence>
<dbReference type="GO" id="GO:0000160">
    <property type="term" value="P:phosphorelay signal transduction system"/>
    <property type="evidence" value="ECO:0007669"/>
    <property type="project" value="InterPro"/>
</dbReference>
<reference evidence="1" key="1">
    <citation type="submission" date="2020-03" db="EMBL/GenBank/DDBJ databases">
        <title>Roseovarius gahaiensis sp. nov., isolated from Gahai Saline Lake, China.</title>
        <authorList>
            <person name="Sun X."/>
        </authorList>
    </citation>
    <scope>NUCLEOTIDE SEQUENCE</scope>
    <source>
        <strain evidence="1">GH877</strain>
    </source>
</reference>
<dbReference type="AlphaFoldDB" id="A0A967BC12"/>
<gene>
    <name evidence="1" type="ORF">HAT86_06000</name>
</gene>
<protein>
    <submittedName>
        <fullName evidence="1">Uncharacterized protein</fullName>
    </submittedName>
</protein>
<proteinExistence type="predicted"/>
<organism evidence="1 2">
    <name type="scientific">Roseovarius gahaiensis</name>
    <dbReference type="NCBI Taxonomy" id="2716691"/>
    <lineage>
        <taxon>Bacteria</taxon>
        <taxon>Pseudomonadati</taxon>
        <taxon>Pseudomonadota</taxon>
        <taxon>Alphaproteobacteria</taxon>
        <taxon>Rhodobacterales</taxon>
        <taxon>Roseobacteraceae</taxon>
        <taxon>Roseovarius</taxon>
    </lineage>
</organism>
<dbReference type="Gene3D" id="1.20.120.160">
    <property type="entry name" value="HPT domain"/>
    <property type="match status" value="1"/>
</dbReference>
<name>A0A967BC12_9RHOB</name>
<accession>A0A967BC12</accession>
<dbReference type="SUPFAM" id="SSF47226">
    <property type="entry name" value="Histidine-containing phosphotransfer domain, HPT domain"/>
    <property type="match status" value="1"/>
</dbReference>
<evidence type="ECO:0000313" key="1">
    <source>
        <dbReference type="EMBL" id="NHQ74018.1"/>
    </source>
</evidence>
<comment type="caution">
    <text evidence="1">The sequence shown here is derived from an EMBL/GenBank/DDBJ whole genome shotgun (WGS) entry which is preliminary data.</text>
</comment>